<name>B7P6K4_IXOSC</name>
<proteinExistence type="predicted"/>
<dbReference type="EMBL" id="DS646843">
    <property type="protein sequence ID" value="EEC02226.1"/>
    <property type="molecule type" value="Genomic_DNA"/>
</dbReference>
<reference evidence="2 4" key="1">
    <citation type="submission" date="2008-03" db="EMBL/GenBank/DDBJ databases">
        <title>Annotation of Ixodes scapularis.</title>
        <authorList>
            <consortium name="Ixodes scapularis Genome Project Consortium"/>
            <person name="Caler E."/>
            <person name="Hannick L.I."/>
            <person name="Bidwell S."/>
            <person name="Joardar V."/>
            <person name="Thiagarajan M."/>
            <person name="Amedeo P."/>
            <person name="Galinsky K.J."/>
            <person name="Schobel S."/>
            <person name="Inman J."/>
            <person name="Hostetler J."/>
            <person name="Miller J."/>
            <person name="Hammond M."/>
            <person name="Megy K."/>
            <person name="Lawson D."/>
            <person name="Kodira C."/>
            <person name="Sutton G."/>
            <person name="Meyer J."/>
            <person name="Hill C.A."/>
            <person name="Birren B."/>
            <person name="Nene V."/>
            <person name="Collins F."/>
            <person name="Alarcon-Chaidez F."/>
            <person name="Wikel S."/>
            <person name="Strausberg R."/>
        </authorList>
    </citation>
    <scope>NUCLEOTIDE SEQUENCE [LARGE SCALE GENOMIC DNA]</scope>
    <source>
        <strain evidence="4">Wikel</strain>
        <strain evidence="2">Wikel colony</strain>
    </source>
</reference>
<dbReference type="InParanoid" id="B7P6K4"/>
<gene>
    <name evidence="2" type="ORF">IscW_ISCW000220</name>
</gene>
<dbReference type="VEuPathDB" id="VectorBase:ISCI000220"/>
<dbReference type="HOGENOM" id="CLU_2640850_0_0_1"/>
<dbReference type="PaxDb" id="6945-B7P6K4"/>
<keyword evidence="4" id="KW-1185">Reference proteome</keyword>
<accession>B7P6K4</accession>
<feature type="region of interest" description="Disordered" evidence="1">
    <location>
        <begin position="14"/>
        <end position="37"/>
    </location>
</feature>
<dbReference type="Proteomes" id="UP000001555">
    <property type="component" value="Unassembled WGS sequence"/>
</dbReference>
<dbReference type="EnsemblMetazoa" id="ISCW000220-RA">
    <property type="protein sequence ID" value="ISCW000220-PA"/>
    <property type="gene ID" value="ISCW000220"/>
</dbReference>
<evidence type="ECO:0000256" key="1">
    <source>
        <dbReference type="SAM" id="MobiDB-lite"/>
    </source>
</evidence>
<feature type="region of interest" description="Disordered" evidence="1">
    <location>
        <begin position="49"/>
        <end position="77"/>
    </location>
</feature>
<protein>
    <submittedName>
        <fullName evidence="2 3">Uncharacterized protein</fullName>
    </submittedName>
</protein>
<dbReference type="VEuPathDB" id="VectorBase:ISCW000220"/>
<evidence type="ECO:0000313" key="4">
    <source>
        <dbReference type="Proteomes" id="UP000001555"/>
    </source>
</evidence>
<dbReference type="AlphaFoldDB" id="B7P6K4"/>
<organism>
    <name type="scientific">Ixodes scapularis</name>
    <name type="common">Black-legged tick</name>
    <name type="synonym">Deer tick</name>
    <dbReference type="NCBI Taxonomy" id="6945"/>
    <lineage>
        <taxon>Eukaryota</taxon>
        <taxon>Metazoa</taxon>
        <taxon>Ecdysozoa</taxon>
        <taxon>Arthropoda</taxon>
        <taxon>Chelicerata</taxon>
        <taxon>Arachnida</taxon>
        <taxon>Acari</taxon>
        <taxon>Parasitiformes</taxon>
        <taxon>Ixodida</taxon>
        <taxon>Ixodoidea</taxon>
        <taxon>Ixodidae</taxon>
        <taxon>Ixodinae</taxon>
        <taxon>Ixodes</taxon>
    </lineage>
</organism>
<reference evidence="3" key="2">
    <citation type="submission" date="2020-05" db="UniProtKB">
        <authorList>
            <consortium name="EnsemblMetazoa"/>
        </authorList>
    </citation>
    <scope>IDENTIFICATION</scope>
    <source>
        <strain evidence="3">wikel</strain>
    </source>
</reference>
<evidence type="ECO:0000313" key="3">
    <source>
        <dbReference type="EnsemblMetazoa" id="ISCW000220-PA"/>
    </source>
</evidence>
<dbReference type="EMBL" id="ABJB010322354">
    <property type="status" value="NOT_ANNOTATED_CDS"/>
    <property type="molecule type" value="Genomic_DNA"/>
</dbReference>
<evidence type="ECO:0000313" key="2">
    <source>
        <dbReference type="EMBL" id="EEC02226.1"/>
    </source>
</evidence>
<dbReference type="EMBL" id="ABJB010230195">
    <property type="status" value="NOT_ANNOTATED_CDS"/>
    <property type="molecule type" value="Genomic_DNA"/>
</dbReference>
<sequence length="77" mass="7445">MYAGETGVHLLRVERGSSRAAAAEGPPGPPRACSHGPGLSADCQAVAVASDPGAGDGRSPTDALPPFGCSGSAVSID</sequence>